<evidence type="ECO:0000256" key="1">
    <source>
        <dbReference type="ARBA" id="ARBA00004123"/>
    </source>
</evidence>
<feature type="compositionally biased region" description="Acidic residues" evidence="5">
    <location>
        <begin position="943"/>
        <end position="965"/>
    </location>
</feature>
<feature type="region of interest" description="Disordered" evidence="5">
    <location>
        <begin position="926"/>
        <end position="1010"/>
    </location>
</feature>
<evidence type="ECO:0000313" key="6">
    <source>
        <dbReference type="EMBL" id="CAP20393.2"/>
    </source>
</evidence>
<evidence type="ECO:0000313" key="8">
    <source>
        <dbReference type="WormBase" id="CBG23571"/>
    </source>
</evidence>
<dbReference type="AlphaFoldDB" id="A8WIV0"/>
<reference evidence="6 7" key="1">
    <citation type="journal article" date="2003" name="PLoS Biol.">
        <title>The genome sequence of Caenorhabditis briggsae: a platform for comparative genomics.</title>
        <authorList>
            <person name="Stein L.D."/>
            <person name="Bao Z."/>
            <person name="Blasiar D."/>
            <person name="Blumenthal T."/>
            <person name="Brent M.R."/>
            <person name="Chen N."/>
            <person name="Chinwalla A."/>
            <person name="Clarke L."/>
            <person name="Clee C."/>
            <person name="Coghlan A."/>
            <person name="Coulson A."/>
            <person name="D'Eustachio P."/>
            <person name="Fitch D.H."/>
            <person name="Fulton L.A."/>
            <person name="Fulton R.E."/>
            <person name="Griffiths-Jones S."/>
            <person name="Harris T.W."/>
            <person name="Hillier L.W."/>
            <person name="Kamath R."/>
            <person name="Kuwabara P.E."/>
            <person name="Mardis E.R."/>
            <person name="Marra M.A."/>
            <person name="Miner T.L."/>
            <person name="Minx P."/>
            <person name="Mullikin J.C."/>
            <person name="Plumb R.W."/>
            <person name="Rogers J."/>
            <person name="Schein J.E."/>
            <person name="Sohrmann M."/>
            <person name="Spieth J."/>
            <person name="Stajich J.E."/>
            <person name="Wei C."/>
            <person name="Willey D."/>
            <person name="Wilson R.K."/>
            <person name="Durbin R."/>
            <person name="Waterston R.H."/>
        </authorList>
    </citation>
    <scope>NUCLEOTIDE SEQUENCE [LARGE SCALE GENOMIC DNA]</scope>
    <source>
        <strain evidence="6 7">AF16</strain>
    </source>
</reference>
<dbReference type="Pfam" id="PF12078">
    <property type="entry name" value="DUF3557"/>
    <property type="match status" value="1"/>
</dbReference>
<dbReference type="PANTHER" id="PTHR23337">
    <property type="entry name" value="ZINC FINGER CW-TYPE COILED-COIL DOMAIN PROTEIN 1"/>
    <property type="match status" value="1"/>
</dbReference>
<name>A8WIV0_CAEBR</name>
<dbReference type="CTD" id="8589796"/>
<dbReference type="RefSeq" id="XP_045091113.1">
    <property type="nucleotide sequence ID" value="XM_045243132.1"/>
</dbReference>
<dbReference type="STRING" id="6238.A8WIV0"/>
<dbReference type="InterPro" id="IPR036890">
    <property type="entry name" value="HATPase_C_sf"/>
</dbReference>
<protein>
    <submittedName>
        <fullName evidence="6">Protein CBG23571</fullName>
    </submittedName>
</protein>
<organism evidence="6 7">
    <name type="scientific">Caenorhabditis briggsae</name>
    <dbReference type="NCBI Taxonomy" id="6238"/>
    <lineage>
        <taxon>Eukaryota</taxon>
        <taxon>Metazoa</taxon>
        <taxon>Ecdysozoa</taxon>
        <taxon>Nematoda</taxon>
        <taxon>Chromadorea</taxon>
        <taxon>Rhabditida</taxon>
        <taxon>Rhabditina</taxon>
        <taxon>Rhabditomorpha</taxon>
        <taxon>Rhabditoidea</taxon>
        <taxon>Rhabditidae</taxon>
        <taxon>Peloderinae</taxon>
        <taxon>Caenorhabditis</taxon>
    </lineage>
</organism>
<keyword evidence="2" id="KW-0479">Metal-binding</keyword>
<evidence type="ECO:0000313" key="7">
    <source>
        <dbReference type="Proteomes" id="UP000008549"/>
    </source>
</evidence>
<dbReference type="GeneID" id="8589796"/>
<evidence type="ECO:0000256" key="3">
    <source>
        <dbReference type="ARBA" id="ARBA00023054"/>
    </source>
</evidence>
<feature type="compositionally biased region" description="Low complexity" evidence="5">
    <location>
        <begin position="999"/>
        <end position="1010"/>
    </location>
</feature>
<dbReference type="InParanoid" id="A8WIV0"/>
<dbReference type="eggNOG" id="KOG1845">
    <property type="taxonomic scope" value="Eukaryota"/>
</dbReference>
<dbReference type="InterPro" id="IPR021942">
    <property type="entry name" value="DUF3557"/>
</dbReference>
<proteinExistence type="predicted"/>
<dbReference type="Pfam" id="PF13589">
    <property type="entry name" value="HATPase_c_3"/>
    <property type="match status" value="1"/>
</dbReference>
<dbReference type="GO" id="GO:0005634">
    <property type="term" value="C:nucleus"/>
    <property type="evidence" value="ECO:0000318"/>
    <property type="project" value="GO_Central"/>
</dbReference>
<dbReference type="HOGENOM" id="CLU_278398_0_0_1"/>
<dbReference type="SUPFAM" id="SSF55874">
    <property type="entry name" value="ATPase domain of HSP90 chaperone/DNA topoisomerase II/histidine kinase"/>
    <property type="match status" value="1"/>
</dbReference>
<evidence type="ECO:0000256" key="4">
    <source>
        <dbReference type="ARBA" id="ARBA00023242"/>
    </source>
</evidence>
<accession>A8WIV0</accession>
<gene>
    <name evidence="6 8" type="ORF">CBG23571</name>
    <name evidence="6" type="ORF">CBG_23571</name>
</gene>
<evidence type="ECO:0000256" key="5">
    <source>
        <dbReference type="SAM" id="MobiDB-lite"/>
    </source>
</evidence>
<keyword evidence="7" id="KW-1185">Reference proteome</keyword>
<dbReference type="GO" id="GO:0046872">
    <property type="term" value="F:metal ion binding"/>
    <property type="evidence" value="ECO:0007669"/>
    <property type="project" value="UniProtKB-KW"/>
</dbReference>
<dbReference type="Proteomes" id="UP000008549">
    <property type="component" value="Unassembled WGS sequence"/>
</dbReference>
<evidence type="ECO:0000256" key="2">
    <source>
        <dbReference type="ARBA" id="ARBA00022723"/>
    </source>
</evidence>
<dbReference type="KEGG" id="cbr:CBG_23571"/>
<comment type="subcellular location">
    <subcellularLocation>
        <location evidence="1">Nucleus</location>
    </subcellularLocation>
</comment>
<dbReference type="EMBL" id="HE601343">
    <property type="protein sequence ID" value="CAP20393.2"/>
    <property type="molecule type" value="Genomic_DNA"/>
</dbReference>
<dbReference type="FunFam" id="3.30.565.10:FF:000311">
    <property type="entry name" value="Protein CBG23571"/>
    <property type="match status" value="1"/>
</dbReference>
<reference evidence="6 7" key="2">
    <citation type="journal article" date="2011" name="PLoS Genet.">
        <title>Caenorhabditis briggsae recombinant inbred line genotypes reveal inter-strain incompatibility and the evolution of recombination.</title>
        <authorList>
            <person name="Ross J.A."/>
            <person name="Koboldt D.C."/>
            <person name="Staisch J.E."/>
            <person name="Chamberlin H.M."/>
            <person name="Gupta B.P."/>
            <person name="Miller R.D."/>
            <person name="Baird S.E."/>
            <person name="Haag E.S."/>
        </authorList>
    </citation>
    <scope>NUCLEOTIDE SEQUENCE [LARGE SCALE GENOMIC DNA]</scope>
    <source>
        <strain evidence="6 7">AF16</strain>
    </source>
</reference>
<dbReference type="FunCoup" id="A8WIV0">
    <property type="interactions" value="835"/>
</dbReference>
<dbReference type="WormBase" id="CBG23571">
    <property type="protein sequence ID" value="CBP42242"/>
    <property type="gene ID" value="WBGene00041896"/>
</dbReference>
<sequence>MDPPEVPKTLTKLSSICVLEYLSFERRQYISAQLTGFRKVEKSIPLHLSHLAISVGRIRINDNEYYLKRLDGNSKDTELGKLAQWDMESEGELLPGDFCIGNPQNYIFNRNFPMENAPFPWTTELRVTQFKGAYSMPVDISLGFLAPIWDTAPIHVAFKKLVFDLLGNRPMIFTKKFEFLKITRDSKIYRLPLELKIQAETLETVWFSFSYAELDRISRMLGPKPLKEFATQYHNFEVFTHPIAQNAQKLTICSGSLFDYRLINHRNIRLKKWGPGVGISIQEWIGNENTVGMEFVGDIELMHLSDLKVIKKEKELKGTMYRKKCQFDGKRVRADESGQLITRLSYYQQYFNSLKVFAISYRNRDIQKKMEDITLLRKMSATVKYLKSNSAVHSNSFSAIAELTDNASDARSNNFYIDVVDTEWAEELHVMDDGIGMSRQDMLNVILFGKTQKGPECIGKWGNGLKTGGCYLGQDMLVLSKKDGVHTALFLSHSFLNAEGSEQIYVPIPSKYAAGDRCCPRDEDKKRWNYENEVIAQHAGLTVPLWDMFDRIPGDHGTLVIIKKLRRAGQGGALMLNFNDDKEDIRMEDEQMRPRHCSLREYLSVLYRRPKMRIHLRGKIVEPRIFLSKWAARCTSHFEVLNKEELQKFRERLDEEHQKAEKVREAEKKYLDAMKSTRELTDTYKMDVERLNGAVLRTELAHRKRLAKHLKEDPKKYTEGLIESVYGIEVNNRQFDDGIHLYVNNRLITYGHKSPFFKRIQNSVGISVFCELDYAIFPTTQTNQKFKIMKDFNRLIKKIDMDLAHYYLYVTKTWIPKHLEKEWKVGNARSMDKENLWDRFWKNFGYSSSKRNCLKKGDSEERKEIIEKECGIWNYCFECLKWKRISADMDYSEGVPFSCSKILGHRCGQNFDSDGFHALELPKKHQDPRAEIQNRCSVVPEVVDLENEGDEEDREEVEGKEDEDRDQPSTSARGAPKIQKRKMSTDQNAKNDSPKKAKSNNNKPSASFSSAISREIRQNPAAFARPTALRAAKQSSSKATKPSLTISQLNEILEALGEAPFDPKNPQEIDNVCARLKAVEEDDKNFEENIEVIFEHLRNNEEHELDLDSTGTGDERFAKIAEQLLFLSPSSSSHTL</sequence>
<dbReference type="PANTHER" id="PTHR23337:SF3">
    <property type="entry name" value="MORC FAMILY CW-TYPE ZINC FINGER 2"/>
    <property type="match status" value="1"/>
</dbReference>
<keyword evidence="3" id="KW-0175">Coiled coil</keyword>
<keyword evidence="4" id="KW-0539">Nucleus</keyword>
<dbReference type="Gene3D" id="3.30.565.10">
    <property type="entry name" value="Histidine kinase-like ATPase, C-terminal domain"/>
    <property type="match status" value="1"/>
</dbReference>